<organism evidence="3 4">
    <name type="scientific">Nocardia panacis</name>
    <dbReference type="NCBI Taxonomy" id="2340916"/>
    <lineage>
        <taxon>Bacteria</taxon>
        <taxon>Bacillati</taxon>
        <taxon>Actinomycetota</taxon>
        <taxon>Actinomycetes</taxon>
        <taxon>Mycobacteriales</taxon>
        <taxon>Nocardiaceae</taxon>
        <taxon>Nocardia</taxon>
    </lineage>
</organism>
<proteinExistence type="predicted"/>
<dbReference type="RefSeq" id="WP_120039697.1">
    <property type="nucleotide sequence ID" value="NZ_QZFU01000016.1"/>
</dbReference>
<evidence type="ECO:0000256" key="1">
    <source>
        <dbReference type="SAM" id="MobiDB-lite"/>
    </source>
</evidence>
<feature type="domain" description="DUF1023" evidence="2">
    <location>
        <begin position="323"/>
        <end position="472"/>
    </location>
</feature>
<evidence type="ECO:0000313" key="3">
    <source>
        <dbReference type="EMBL" id="RJO76776.1"/>
    </source>
</evidence>
<evidence type="ECO:0000313" key="4">
    <source>
        <dbReference type="Proteomes" id="UP000266677"/>
    </source>
</evidence>
<accession>A0A3A4KTE7</accession>
<evidence type="ECO:0000259" key="2">
    <source>
        <dbReference type="Pfam" id="PF06259"/>
    </source>
</evidence>
<comment type="caution">
    <text evidence="3">The sequence shown here is derived from an EMBL/GenBank/DDBJ whole genome shotgun (WGS) entry which is preliminary data.</text>
</comment>
<dbReference type="InterPro" id="IPR029058">
    <property type="entry name" value="AB_hydrolase_fold"/>
</dbReference>
<dbReference type="Proteomes" id="UP000266677">
    <property type="component" value="Unassembled WGS sequence"/>
</dbReference>
<reference evidence="3 4" key="1">
    <citation type="submission" date="2018-09" db="EMBL/GenBank/DDBJ databases">
        <title>YIM PH21274 draft genome.</title>
        <authorList>
            <person name="Miao C."/>
        </authorList>
    </citation>
    <scope>NUCLEOTIDE SEQUENCE [LARGE SCALE GENOMIC DNA]</scope>
    <source>
        <strain evidence="3 4">YIM PH 21724</strain>
    </source>
</reference>
<protein>
    <recommendedName>
        <fullName evidence="2">DUF1023 domain-containing protein</fullName>
    </recommendedName>
</protein>
<dbReference type="AlphaFoldDB" id="A0A3A4KTE7"/>
<dbReference type="OrthoDB" id="5969911at2"/>
<sequence length="585" mass="63657">MSDHLTVDQVLAWRPERLVTQANEWDRQAGELRIHMEAQARAVDSSHEAWQGGAGDAMRERFIRVNDKATMVRGALERGRDAAKVASLNFTTAKSLMAAEKRTAEGKGLEVHVDGTCVITEQKKQYVYSAVNGDADNYSTAIAALTVDCDAQTAVMKRLLNNAAQVDIDARQAINNAFTDLPTAESFGNATTPKAETKQPPKDGAPKQNRQWWDSLTPSEQEAVIKTQPASVGNLDGLPADARDRANRTVLTTEQTRLTNEVNDLTSKFNEIKDPSSREWTETYRALEDSKRRKADVDKVSDVLNDKSNQPHKLLLLDTTSGRQVHAAVATGDPDKADHISVTAPGLGTNIRESLGGMVGEADRLRDESQRQLEKAGRLHETVSTIAWIGYDAPQKDPDIVNVGFDARAKEAAKPLANFYEGLDVAGAKNDPHITALGHSYGSLATSMALQQKAGGVDDVVFYGSPGLGGHIPSAETPISIWGLNDVVRSPADLGLQDHHVYEMTEKNDPVGYFNSFGRTPHLMPWVTHLGTDQITIDNRVYTGAEGHAEYPRTDPATHNLHRSGYNLAAVVAGIPNNAINPPSQ</sequence>
<dbReference type="InterPro" id="IPR010427">
    <property type="entry name" value="DUF1023"/>
</dbReference>
<dbReference type="Gene3D" id="1.10.287.1060">
    <property type="entry name" value="ESAT-6-like"/>
    <property type="match status" value="1"/>
</dbReference>
<keyword evidence="4" id="KW-1185">Reference proteome</keyword>
<gene>
    <name evidence="3" type="ORF">D5S18_11015</name>
</gene>
<name>A0A3A4KTE7_9NOCA</name>
<dbReference type="SUPFAM" id="SSF53474">
    <property type="entry name" value="alpha/beta-Hydrolases"/>
    <property type="match status" value="1"/>
</dbReference>
<dbReference type="SUPFAM" id="SSF140453">
    <property type="entry name" value="EsxAB dimer-like"/>
    <property type="match status" value="1"/>
</dbReference>
<feature type="region of interest" description="Disordered" evidence="1">
    <location>
        <begin position="183"/>
        <end position="211"/>
    </location>
</feature>
<dbReference type="EMBL" id="QZFU01000016">
    <property type="protein sequence ID" value="RJO76776.1"/>
    <property type="molecule type" value="Genomic_DNA"/>
</dbReference>
<feature type="compositionally biased region" description="Basic and acidic residues" evidence="1">
    <location>
        <begin position="195"/>
        <end position="205"/>
    </location>
</feature>
<dbReference type="InterPro" id="IPR036689">
    <property type="entry name" value="ESAT-6-like_sf"/>
</dbReference>
<dbReference type="Pfam" id="PF06259">
    <property type="entry name" value="Abhydrolase_8"/>
    <property type="match status" value="1"/>
</dbReference>